<dbReference type="EMBL" id="GGFM01010425">
    <property type="protein sequence ID" value="MBW31176.1"/>
    <property type="molecule type" value="Transcribed_RNA"/>
</dbReference>
<feature type="region of interest" description="Disordered" evidence="1">
    <location>
        <begin position="182"/>
        <end position="238"/>
    </location>
</feature>
<feature type="compositionally biased region" description="Low complexity" evidence="1">
    <location>
        <begin position="183"/>
        <end position="193"/>
    </location>
</feature>
<reference evidence="2" key="1">
    <citation type="submission" date="2018-01" db="EMBL/GenBank/DDBJ databases">
        <title>An insight into the sialome of Amazonian anophelines.</title>
        <authorList>
            <person name="Ribeiro J.M."/>
            <person name="Scarpassa V."/>
            <person name="Calvo E."/>
        </authorList>
    </citation>
    <scope>NUCLEOTIDE SEQUENCE</scope>
    <source>
        <tissue evidence="2">Salivary glands</tissue>
    </source>
</reference>
<organism evidence="2">
    <name type="scientific">Anopheles braziliensis</name>
    <dbReference type="NCBI Taxonomy" id="58242"/>
    <lineage>
        <taxon>Eukaryota</taxon>
        <taxon>Metazoa</taxon>
        <taxon>Ecdysozoa</taxon>
        <taxon>Arthropoda</taxon>
        <taxon>Hexapoda</taxon>
        <taxon>Insecta</taxon>
        <taxon>Pterygota</taxon>
        <taxon>Neoptera</taxon>
        <taxon>Endopterygota</taxon>
        <taxon>Diptera</taxon>
        <taxon>Nematocera</taxon>
        <taxon>Culicoidea</taxon>
        <taxon>Culicidae</taxon>
        <taxon>Anophelinae</taxon>
        <taxon>Anopheles</taxon>
    </lineage>
</organism>
<evidence type="ECO:0000313" key="2">
    <source>
        <dbReference type="EMBL" id="MBW31176.1"/>
    </source>
</evidence>
<feature type="compositionally biased region" description="Basic and acidic residues" evidence="1">
    <location>
        <begin position="202"/>
        <end position="215"/>
    </location>
</feature>
<sequence>MSLQKRWRTLFTILARWLGEDSSLYRRLNCDHKGIRGTVVTTGTGELDHMQQHLLTEHARETNRTYTQKHIHSHTRHTPHTHTQHDLWLGDKLKFTISFRKTFTIAQTNEDGTEASTEKNLRRVAITFTHTRVCRGTTTTTTTASVADDTKQHKTETQLKHAHRRWEVAGDELLPGFVSGCSAKPTTTATAPPWRQQRRRITGRESESESERRAECPSTVLGQPPFRNVPGIGPFVAS</sequence>
<evidence type="ECO:0000256" key="1">
    <source>
        <dbReference type="SAM" id="MobiDB-lite"/>
    </source>
</evidence>
<proteinExistence type="predicted"/>
<name>A0A2M3ZRJ1_9DIPT</name>
<dbReference type="AlphaFoldDB" id="A0A2M3ZRJ1"/>
<accession>A0A2M3ZRJ1</accession>
<protein>
    <submittedName>
        <fullName evidence="2">Putative secreted peptide</fullName>
    </submittedName>
</protein>